<accession>A0A3D8QC15</accession>
<dbReference type="GO" id="GO:0006412">
    <property type="term" value="P:translation"/>
    <property type="evidence" value="ECO:0007669"/>
    <property type="project" value="InterPro"/>
</dbReference>
<dbReference type="RefSeq" id="XP_026598305.1">
    <property type="nucleotide sequence ID" value="XM_026753115.1"/>
</dbReference>
<evidence type="ECO:0000256" key="6">
    <source>
        <dbReference type="ARBA" id="ARBA00078476"/>
    </source>
</evidence>
<protein>
    <recommendedName>
        <fullName evidence="4">Small ribosomal subunit protein uS10m</fullName>
    </recommendedName>
    <alternativeName>
        <fullName evidence="5">37S ribosomal protein S10, mitochondrial</fullName>
    </alternativeName>
    <alternativeName>
        <fullName evidence="6">Mitochondrial ribosomal small subunit protein 10</fullName>
    </alternativeName>
</protein>
<organism evidence="9 10">
    <name type="scientific">Aspergillus mulundensis</name>
    <dbReference type="NCBI Taxonomy" id="1810919"/>
    <lineage>
        <taxon>Eukaryota</taxon>
        <taxon>Fungi</taxon>
        <taxon>Dikarya</taxon>
        <taxon>Ascomycota</taxon>
        <taxon>Pezizomycotina</taxon>
        <taxon>Eurotiomycetes</taxon>
        <taxon>Eurotiomycetidae</taxon>
        <taxon>Eurotiales</taxon>
        <taxon>Aspergillaceae</taxon>
        <taxon>Aspergillus</taxon>
        <taxon>Aspergillus subgen. Nidulantes</taxon>
    </lineage>
</organism>
<keyword evidence="10" id="KW-1185">Reference proteome</keyword>
<feature type="region of interest" description="Disordered" evidence="7">
    <location>
        <begin position="72"/>
        <end position="131"/>
    </location>
</feature>
<dbReference type="Gene3D" id="3.30.70.600">
    <property type="entry name" value="Ribosomal protein S10 domain"/>
    <property type="match status" value="1"/>
</dbReference>
<evidence type="ECO:0000313" key="9">
    <source>
        <dbReference type="EMBL" id="RDW59271.1"/>
    </source>
</evidence>
<proteinExistence type="inferred from homology"/>
<dbReference type="STRING" id="1810919.A0A3D8QC15"/>
<dbReference type="SMART" id="SM01403">
    <property type="entry name" value="Ribosomal_S10"/>
    <property type="match status" value="1"/>
</dbReference>
<feature type="domain" description="Small ribosomal subunit protein uS10" evidence="8">
    <location>
        <begin position="167"/>
        <end position="264"/>
    </location>
</feature>
<keyword evidence="2 9" id="KW-0689">Ribosomal protein</keyword>
<evidence type="ECO:0000256" key="5">
    <source>
        <dbReference type="ARBA" id="ARBA00042916"/>
    </source>
</evidence>
<evidence type="ECO:0000256" key="7">
    <source>
        <dbReference type="SAM" id="MobiDB-lite"/>
    </source>
</evidence>
<dbReference type="OrthoDB" id="366214at2759"/>
<feature type="compositionally biased region" description="Polar residues" evidence="7">
    <location>
        <begin position="76"/>
        <end position="86"/>
    </location>
</feature>
<evidence type="ECO:0000313" key="10">
    <source>
        <dbReference type="Proteomes" id="UP000256690"/>
    </source>
</evidence>
<dbReference type="AlphaFoldDB" id="A0A3D8QC15"/>
<evidence type="ECO:0000256" key="2">
    <source>
        <dbReference type="ARBA" id="ARBA00022980"/>
    </source>
</evidence>
<dbReference type="Proteomes" id="UP000256690">
    <property type="component" value="Unassembled WGS sequence"/>
</dbReference>
<dbReference type="GO" id="GO:1990904">
    <property type="term" value="C:ribonucleoprotein complex"/>
    <property type="evidence" value="ECO:0007669"/>
    <property type="project" value="UniProtKB-KW"/>
</dbReference>
<dbReference type="EMBL" id="PVWQ01000021">
    <property type="protein sequence ID" value="RDW59271.1"/>
    <property type="molecule type" value="Genomic_DNA"/>
</dbReference>
<evidence type="ECO:0000256" key="4">
    <source>
        <dbReference type="ARBA" id="ARBA00035261"/>
    </source>
</evidence>
<reference evidence="9 10" key="1">
    <citation type="journal article" date="2018" name="IMA Fungus">
        <title>IMA Genome-F 9: Draft genome sequence of Annulohypoxylon stygium, Aspergillus mulundensis, Berkeleyomyces basicola (syn. Thielaviopsis basicola), Ceratocystis smalleyi, two Cercospora beticola strains, Coleophoma cylindrospora, Fusarium fracticaudum, Phialophora cf. hyalina, and Morchella septimelata.</title>
        <authorList>
            <person name="Wingfield B.D."/>
            <person name="Bills G.F."/>
            <person name="Dong Y."/>
            <person name="Huang W."/>
            <person name="Nel W.J."/>
            <person name="Swalarsk-Parry B.S."/>
            <person name="Vaghefi N."/>
            <person name="Wilken P.M."/>
            <person name="An Z."/>
            <person name="de Beer Z.W."/>
            <person name="De Vos L."/>
            <person name="Chen L."/>
            <person name="Duong T.A."/>
            <person name="Gao Y."/>
            <person name="Hammerbacher A."/>
            <person name="Kikkert J.R."/>
            <person name="Li Y."/>
            <person name="Li H."/>
            <person name="Li K."/>
            <person name="Li Q."/>
            <person name="Liu X."/>
            <person name="Ma X."/>
            <person name="Naidoo K."/>
            <person name="Pethybridge S.J."/>
            <person name="Sun J."/>
            <person name="Steenkamp E.T."/>
            <person name="van der Nest M.A."/>
            <person name="van Wyk S."/>
            <person name="Wingfield M.J."/>
            <person name="Xiong C."/>
            <person name="Yue Q."/>
            <person name="Zhang X."/>
        </authorList>
    </citation>
    <scope>NUCLEOTIDE SEQUENCE [LARGE SCALE GENOMIC DNA]</scope>
    <source>
        <strain evidence="9 10">DSM 5745</strain>
    </source>
</reference>
<keyword evidence="3" id="KW-0687">Ribonucleoprotein</keyword>
<dbReference type="InterPro" id="IPR027486">
    <property type="entry name" value="Ribosomal_uS10_dom"/>
</dbReference>
<dbReference type="InterPro" id="IPR036838">
    <property type="entry name" value="Ribosomal_uS10_dom_sf"/>
</dbReference>
<comment type="caution">
    <text evidence="9">The sequence shown here is derived from an EMBL/GenBank/DDBJ whole genome shotgun (WGS) entry which is preliminary data.</text>
</comment>
<evidence type="ECO:0000256" key="3">
    <source>
        <dbReference type="ARBA" id="ARBA00023274"/>
    </source>
</evidence>
<dbReference type="SUPFAM" id="SSF54999">
    <property type="entry name" value="Ribosomal protein S10"/>
    <property type="match status" value="1"/>
</dbReference>
<evidence type="ECO:0000256" key="1">
    <source>
        <dbReference type="ARBA" id="ARBA00007102"/>
    </source>
</evidence>
<dbReference type="GeneID" id="38121469"/>
<dbReference type="FunFam" id="3.30.70.600:FF:000003">
    <property type="entry name" value="30S ribosomal protein S10"/>
    <property type="match status" value="1"/>
</dbReference>
<dbReference type="PANTHER" id="PTHR11700">
    <property type="entry name" value="30S RIBOSOMAL PROTEIN S10 FAMILY MEMBER"/>
    <property type="match status" value="1"/>
</dbReference>
<gene>
    <name evidence="9" type="ORF">DSM5745_11099</name>
</gene>
<name>A0A3D8QC15_9EURO</name>
<dbReference type="GO" id="GO:0003735">
    <property type="term" value="F:structural constituent of ribosome"/>
    <property type="evidence" value="ECO:0007669"/>
    <property type="project" value="InterPro"/>
</dbReference>
<dbReference type="HAMAP" id="MF_00508">
    <property type="entry name" value="Ribosomal_uS10"/>
    <property type="match status" value="1"/>
</dbReference>
<dbReference type="InterPro" id="IPR001848">
    <property type="entry name" value="Ribosomal_uS10"/>
</dbReference>
<sequence length="330" mass="36790">MVEVDELSGNSISVAVRFLHEKRNVTLLTLYGLAWENQAVAGTVSEILYSVGIGVDNHDQLAPASRALLSSSSRLGNANDSQTTVPEQEGLEEPVASPQKSESASSVPKGIKGETSTQPPSEAEAPIKEWGSRLDDINTNARLPRSVQALYLRPLRRKAQYGLPVCDLQLRSYSVRNLEFFADFAIRAAYYLNLPVSGPVPLPKIVERWTFPRGNFVHKKSQENFERITLRRLIQIKDGSPQAVQAWLAFVRKHAFYGVGMKANIWEHESIEIAKNMDQALPEIEKNLESHLSQFGRREDATSTPDMLPTFLGNERLSLRKGPLTNVRGE</sequence>
<comment type="similarity">
    <text evidence="1">Belongs to the universal ribosomal protein uS10 family.</text>
</comment>
<dbReference type="Pfam" id="PF00338">
    <property type="entry name" value="Ribosomal_S10"/>
    <property type="match status" value="1"/>
</dbReference>
<dbReference type="GO" id="GO:0005840">
    <property type="term" value="C:ribosome"/>
    <property type="evidence" value="ECO:0007669"/>
    <property type="project" value="UniProtKB-KW"/>
</dbReference>
<evidence type="ECO:0000259" key="8">
    <source>
        <dbReference type="SMART" id="SM01403"/>
    </source>
</evidence>